<dbReference type="InterPro" id="IPR036322">
    <property type="entry name" value="WD40_repeat_dom_sf"/>
</dbReference>
<feature type="repeat" description="WD" evidence="5">
    <location>
        <begin position="243"/>
        <end position="284"/>
    </location>
</feature>
<evidence type="ECO:0000256" key="1">
    <source>
        <dbReference type="ARBA" id="ARBA00009768"/>
    </source>
</evidence>
<dbReference type="PANTHER" id="PTHR19850">
    <property type="entry name" value="GUANINE NUCLEOTIDE-BINDING PROTEIN BETA G PROTEIN BETA"/>
    <property type="match status" value="1"/>
</dbReference>
<dbReference type="AlphaFoldDB" id="A0A7S0CN43"/>
<reference evidence="7" key="1">
    <citation type="submission" date="2021-01" db="EMBL/GenBank/DDBJ databases">
        <authorList>
            <person name="Corre E."/>
            <person name="Pelletier E."/>
            <person name="Niang G."/>
            <person name="Scheremetjew M."/>
            <person name="Finn R."/>
            <person name="Kale V."/>
            <person name="Holt S."/>
            <person name="Cochrane G."/>
            <person name="Meng A."/>
            <person name="Brown T."/>
            <person name="Cohen L."/>
        </authorList>
    </citation>
    <scope>NUCLEOTIDE SEQUENCE</scope>
    <source>
        <strain evidence="7">CCMP2058</strain>
    </source>
</reference>
<dbReference type="InterPro" id="IPR015943">
    <property type="entry name" value="WD40/YVTN_repeat-like_dom_sf"/>
</dbReference>
<feature type="repeat" description="WD" evidence="5">
    <location>
        <begin position="159"/>
        <end position="199"/>
    </location>
</feature>
<dbReference type="SMART" id="SM00320">
    <property type="entry name" value="WD40"/>
    <property type="match status" value="7"/>
</dbReference>
<dbReference type="SUPFAM" id="SSF50978">
    <property type="entry name" value="WD40 repeat-like"/>
    <property type="match status" value="1"/>
</dbReference>
<keyword evidence="2 5" id="KW-0853">WD repeat</keyword>
<protein>
    <recommendedName>
        <fullName evidence="8">Guanine nucleotide-binding protein subunit beta-like protein</fullName>
    </recommendedName>
</protein>
<organism evidence="7">
    <name type="scientific">Amorphochlora amoebiformis</name>
    <dbReference type="NCBI Taxonomy" id="1561963"/>
    <lineage>
        <taxon>Eukaryota</taxon>
        <taxon>Sar</taxon>
        <taxon>Rhizaria</taxon>
        <taxon>Cercozoa</taxon>
        <taxon>Chlorarachniophyceae</taxon>
        <taxon>Amorphochlora</taxon>
    </lineage>
</organism>
<dbReference type="CDD" id="cd00200">
    <property type="entry name" value="WD40"/>
    <property type="match status" value="1"/>
</dbReference>
<dbReference type="EMBL" id="HBEM01000639">
    <property type="protein sequence ID" value="CAD8428880.1"/>
    <property type="molecule type" value="Transcribed_RNA"/>
</dbReference>
<evidence type="ECO:0000313" key="7">
    <source>
        <dbReference type="EMBL" id="CAD8428880.1"/>
    </source>
</evidence>
<dbReference type="Pfam" id="PF25391">
    <property type="entry name" value="WD40_Gbeta"/>
    <property type="match status" value="1"/>
</dbReference>
<evidence type="ECO:0000256" key="2">
    <source>
        <dbReference type="ARBA" id="ARBA00022574"/>
    </source>
</evidence>
<feature type="region of interest" description="Disordered" evidence="6">
    <location>
        <begin position="30"/>
        <end position="57"/>
    </location>
</feature>
<dbReference type="PROSITE" id="PS50294">
    <property type="entry name" value="WD_REPEATS_REGION"/>
    <property type="match status" value="3"/>
</dbReference>
<dbReference type="InterPro" id="IPR001680">
    <property type="entry name" value="WD40_rpt"/>
</dbReference>
<name>A0A7S0CN43_9EUKA</name>
<evidence type="ECO:0000256" key="5">
    <source>
        <dbReference type="PROSITE-ProRule" id="PRU00221"/>
    </source>
</evidence>
<proteinExistence type="inferred from homology"/>
<keyword evidence="3" id="KW-0677">Repeat</keyword>
<feature type="repeat" description="WD" evidence="5">
    <location>
        <begin position="200"/>
        <end position="234"/>
    </location>
</feature>
<accession>A0A7S0CN43</accession>
<comment type="similarity">
    <text evidence="1">Belongs to the WD repeat G protein beta family.</text>
</comment>
<dbReference type="PROSITE" id="PS50082">
    <property type="entry name" value="WD_REPEATS_2"/>
    <property type="match status" value="5"/>
</dbReference>
<evidence type="ECO:0000256" key="4">
    <source>
        <dbReference type="ARBA" id="ARBA00023224"/>
    </source>
</evidence>
<dbReference type="InterPro" id="IPR016346">
    <property type="entry name" value="G-protein_beta_1-5"/>
</dbReference>
<sequence length="361" mass="40121">MSTSESEALITEIERLREAIVGLRPIEASDEEPPLRSVARHDISESKKPKVSGKGKGPILKLRRTLRGSCGKIYAMQWASEGDRLLSASQEGRGRLIVWNAMSAKMLLTVPLQSSWVMSCAYAPSLKFIAGGGLDNKVSVYDADLEKEYKGDRKMLAELNGHEGFISDCKFLSNTQMLTASADSTLLQWDIERQRPINEFIGHDSDVMACALINKSDVFVSGAGDMRNKLWDLRMHNSCVMTFHGHESDVNSVDMFPNGKAFISGSDDMTVQLFDIRACRQIQTLTDLKFNASVSSVAMSRSGRYVFAGYDDRRWRMWDTVSGEILQTYDHDLRVSCVAVQPQGTALCSGSWDSSLKIFSS</sequence>
<keyword evidence="4" id="KW-0807">Transducer</keyword>
<dbReference type="InterPro" id="IPR001632">
    <property type="entry name" value="WD40_G-protein_beta-like"/>
</dbReference>
<dbReference type="Gene3D" id="2.130.10.10">
    <property type="entry name" value="YVTN repeat-like/Quinoprotein amine dehydrogenase"/>
    <property type="match status" value="1"/>
</dbReference>
<dbReference type="PIRSF" id="PIRSF002394">
    <property type="entry name" value="GN-bd_beta"/>
    <property type="match status" value="1"/>
</dbReference>
<evidence type="ECO:0000256" key="3">
    <source>
        <dbReference type="ARBA" id="ARBA00022737"/>
    </source>
</evidence>
<dbReference type="GO" id="GO:0007165">
    <property type="term" value="P:signal transduction"/>
    <property type="evidence" value="ECO:0007669"/>
    <property type="project" value="UniProtKB-KW"/>
</dbReference>
<dbReference type="PRINTS" id="PR00319">
    <property type="entry name" value="GPROTEINB"/>
</dbReference>
<feature type="compositionally biased region" description="Basic and acidic residues" evidence="6">
    <location>
        <begin position="39"/>
        <end position="48"/>
    </location>
</feature>
<gene>
    <name evidence="7" type="ORF">LAMO00422_LOCUS461</name>
</gene>
<evidence type="ECO:0008006" key="8">
    <source>
        <dbReference type="Google" id="ProtNLM"/>
    </source>
</evidence>
<evidence type="ECO:0000256" key="6">
    <source>
        <dbReference type="SAM" id="MobiDB-lite"/>
    </source>
</evidence>
<feature type="repeat" description="WD" evidence="5">
    <location>
        <begin position="328"/>
        <end position="361"/>
    </location>
</feature>
<feature type="repeat" description="WD" evidence="5">
    <location>
        <begin position="294"/>
        <end position="328"/>
    </location>
</feature>